<dbReference type="Proteomes" id="UP000789405">
    <property type="component" value="Unassembled WGS sequence"/>
</dbReference>
<comment type="caution">
    <text evidence="2">The sequence shown here is derived from an EMBL/GenBank/DDBJ whole genome shotgun (WGS) entry which is preliminary data.</text>
</comment>
<evidence type="ECO:0000313" key="2">
    <source>
        <dbReference type="EMBL" id="CAG8713268.1"/>
    </source>
</evidence>
<organism evidence="2 3">
    <name type="scientific">Dentiscutata erythropus</name>
    <dbReference type="NCBI Taxonomy" id="1348616"/>
    <lineage>
        <taxon>Eukaryota</taxon>
        <taxon>Fungi</taxon>
        <taxon>Fungi incertae sedis</taxon>
        <taxon>Mucoromycota</taxon>
        <taxon>Glomeromycotina</taxon>
        <taxon>Glomeromycetes</taxon>
        <taxon>Diversisporales</taxon>
        <taxon>Gigasporaceae</taxon>
        <taxon>Dentiscutata</taxon>
    </lineage>
</organism>
<keyword evidence="3" id="KW-1185">Reference proteome</keyword>
<sequence>MDPYNIENNYEHYYSNGSESDENSETSPETLYSSEITRPNIQTTFSEKEK</sequence>
<dbReference type="EMBL" id="CAJVPY010009872">
    <property type="protein sequence ID" value="CAG8713268.1"/>
    <property type="molecule type" value="Genomic_DNA"/>
</dbReference>
<gene>
    <name evidence="2" type="ORF">DERYTH_LOCUS13751</name>
</gene>
<name>A0A9N9HZ50_9GLOM</name>
<evidence type="ECO:0000256" key="1">
    <source>
        <dbReference type="SAM" id="MobiDB-lite"/>
    </source>
</evidence>
<reference evidence="2" key="1">
    <citation type="submission" date="2021-06" db="EMBL/GenBank/DDBJ databases">
        <authorList>
            <person name="Kallberg Y."/>
            <person name="Tangrot J."/>
            <person name="Rosling A."/>
        </authorList>
    </citation>
    <scope>NUCLEOTIDE SEQUENCE</scope>
    <source>
        <strain evidence="2">MA453B</strain>
    </source>
</reference>
<evidence type="ECO:0000313" key="3">
    <source>
        <dbReference type="Proteomes" id="UP000789405"/>
    </source>
</evidence>
<proteinExistence type="predicted"/>
<dbReference type="AlphaFoldDB" id="A0A9N9HZ50"/>
<accession>A0A9N9HZ50</accession>
<feature type="compositionally biased region" description="Polar residues" evidence="1">
    <location>
        <begin position="25"/>
        <end position="50"/>
    </location>
</feature>
<feature type="region of interest" description="Disordered" evidence="1">
    <location>
        <begin position="1"/>
        <end position="50"/>
    </location>
</feature>
<feature type="non-terminal residue" evidence="2">
    <location>
        <position position="50"/>
    </location>
</feature>
<protein>
    <submittedName>
        <fullName evidence="2">27894_t:CDS:1</fullName>
    </submittedName>
</protein>